<dbReference type="KEGG" id="tva:4762516"/>
<dbReference type="VEuPathDB" id="TrichDB:TVAG_227700"/>
<name>A2ERS2_TRIV3</name>
<accession>A2ERS2</accession>
<sequence length="175" mass="20835">MNDIVRSLLSWLNLTGKLNDIKTFQECDDYMMILDAFKTLFPEIILDEKEENGTFIEYINKFNFSNISEILNVKLDDFLNCDPKTIEEIVKRIFFLMAQNHRTELTHQIEKLEFIERQDLQLLLEQNMKNKKYLKLAKSIRAYSTNVNTLLANKKRAIDKFDEMERIKDTLTLRS</sequence>
<proteinExistence type="predicted"/>
<dbReference type="SMR" id="A2ERS2"/>
<dbReference type="Proteomes" id="UP000001542">
    <property type="component" value="Unassembled WGS sequence"/>
</dbReference>
<protein>
    <submittedName>
        <fullName evidence="1">Uncharacterized protein</fullName>
    </submittedName>
</protein>
<dbReference type="VEuPathDB" id="TrichDB:TVAGG3_0182910"/>
<gene>
    <name evidence="1" type="ORF">TVAG_227700</name>
</gene>
<evidence type="ECO:0000313" key="2">
    <source>
        <dbReference type="Proteomes" id="UP000001542"/>
    </source>
</evidence>
<dbReference type="InParanoid" id="A2ERS2"/>
<dbReference type="EMBL" id="DS113469">
    <property type="protein sequence ID" value="EAY04653.1"/>
    <property type="molecule type" value="Genomic_DNA"/>
</dbReference>
<reference evidence="1" key="1">
    <citation type="submission" date="2006-10" db="EMBL/GenBank/DDBJ databases">
        <authorList>
            <person name="Amadeo P."/>
            <person name="Zhao Q."/>
            <person name="Wortman J."/>
            <person name="Fraser-Liggett C."/>
            <person name="Carlton J."/>
        </authorList>
    </citation>
    <scope>NUCLEOTIDE SEQUENCE</scope>
    <source>
        <strain evidence="1">G3</strain>
    </source>
</reference>
<reference evidence="1" key="2">
    <citation type="journal article" date="2007" name="Science">
        <title>Draft genome sequence of the sexually transmitted pathogen Trichomonas vaginalis.</title>
        <authorList>
            <person name="Carlton J.M."/>
            <person name="Hirt R.P."/>
            <person name="Silva J.C."/>
            <person name="Delcher A.L."/>
            <person name="Schatz M."/>
            <person name="Zhao Q."/>
            <person name="Wortman J.R."/>
            <person name="Bidwell S.L."/>
            <person name="Alsmark U.C.M."/>
            <person name="Besteiro S."/>
            <person name="Sicheritz-Ponten T."/>
            <person name="Noel C.J."/>
            <person name="Dacks J.B."/>
            <person name="Foster P.G."/>
            <person name="Simillion C."/>
            <person name="Van de Peer Y."/>
            <person name="Miranda-Saavedra D."/>
            <person name="Barton G.J."/>
            <person name="Westrop G.D."/>
            <person name="Mueller S."/>
            <person name="Dessi D."/>
            <person name="Fiori P.L."/>
            <person name="Ren Q."/>
            <person name="Paulsen I."/>
            <person name="Zhang H."/>
            <person name="Bastida-Corcuera F.D."/>
            <person name="Simoes-Barbosa A."/>
            <person name="Brown M.T."/>
            <person name="Hayes R.D."/>
            <person name="Mukherjee M."/>
            <person name="Okumura C.Y."/>
            <person name="Schneider R."/>
            <person name="Smith A.J."/>
            <person name="Vanacova S."/>
            <person name="Villalvazo M."/>
            <person name="Haas B.J."/>
            <person name="Pertea M."/>
            <person name="Feldblyum T.V."/>
            <person name="Utterback T.R."/>
            <person name="Shu C.L."/>
            <person name="Osoegawa K."/>
            <person name="de Jong P.J."/>
            <person name="Hrdy I."/>
            <person name="Horvathova L."/>
            <person name="Zubacova Z."/>
            <person name="Dolezal P."/>
            <person name="Malik S.B."/>
            <person name="Logsdon J.M. Jr."/>
            <person name="Henze K."/>
            <person name="Gupta A."/>
            <person name="Wang C.C."/>
            <person name="Dunne R.L."/>
            <person name="Upcroft J.A."/>
            <person name="Upcroft P."/>
            <person name="White O."/>
            <person name="Salzberg S.L."/>
            <person name="Tang P."/>
            <person name="Chiu C.-H."/>
            <person name="Lee Y.-S."/>
            <person name="Embley T.M."/>
            <person name="Coombs G.H."/>
            <person name="Mottram J.C."/>
            <person name="Tachezy J."/>
            <person name="Fraser-Liggett C.M."/>
            <person name="Johnson P.J."/>
        </authorList>
    </citation>
    <scope>NUCLEOTIDE SEQUENCE [LARGE SCALE GENOMIC DNA]</scope>
    <source>
        <strain evidence="1">G3</strain>
    </source>
</reference>
<keyword evidence="2" id="KW-1185">Reference proteome</keyword>
<dbReference type="AlphaFoldDB" id="A2ERS2"/>
<dbReference type="RefSeq" id="XP_001316876.1">
    <property type="nucleotide sequence ID" value="XM_001316841.1"/>
</dbReference>
<organism evidence="1 2">
    <name type="scientific">Trichomonas vaginalis (strain ATCC PRA-98 / G3)</name>
    <dbReference type="NCBI Taxonomy" id="412133"/>
    <lineage>
        <taxon>Eukaryota</taxon>
        <taxon>Metamonada</taxon>
        <taxon>Parabasalia</taxon>
        <taxon>Trichomonadida</taxon>
        <taxon>Trichomonadidae</taxon>
        <taxon>Trichomonas</taxon>
    </lineage>
</organism>
<evidence type="ECO:0000313" key="1">
    <source>
        <dbReference type="EMBL" id="EAY04653.1"/>
    </source>
</evidence>